<sequence length="323" mass="36436">MTTTWLPNFPILGESANKYSEIVEELSNGQMKIKVYGGGELTPSLGAFDAVSNGSIEMASSAPYYWSGKVPCGSFFSSVPFGMNAQQMTSWLVSGGGYELWKEAYSKYNLIPFMAGHSGTQMGGWFNKEIKSVKDLNGLKMRIPGIGGKVLNEVGGAAMLTAVGEIYTNLERNVIDATEWIGPYHDYKVGFNKIAKYYYFPGWHEPNTAFEFIVNKQKYEALPKHLQAILEVASSKVAIWVIAEFEKQNSVFIKKMKDEGVTIREFPKEVLDELREKTKTVLNKMISDDEVSKKVYKSYSEFQNMTDEWSEMSEKAFYTKIKK</sequence>
<dbReference type="AlphaFoldDB" id="A0A1J1E9X4"/>
<feature type="binding site" evidence="2">
    <location>
        <position position="142"/>
    </location>
    <ligand>
        <name>substrate</name>
    </ligand>
</feature>
<keyword evidence="3" id="KW-0479">Metal-binding</keyword>
<feature type="binding site" evidence="2">
    <location>
        <position position="121"/>
    </location>
    <ligand>
        <name>substrate</name>
    </ligand>
</feature>
<reference evidence="4 5" key="1">
    <citation type="submission" date="2014-03" db="EMBL/GenBank/DDBJ databases">
        <title>complete genome sequence of Flavobacteriaceae bacterium JBKA-6.</title>
        <authorList>
            <person name="Takano T."/>
            <person name="Nakamura Y."/>
            <person name="Takuma S."/>
            <person name="Yasuike M."/>
            <person name="Matsuyama T."/>
            <person name="Sakai T."/>
            <person name="Fujiwara A."/>
            <person name="Kimoto K."/>
            <person name="Fukuda Y."/>
            <person name="Kondo H."/>
            <person name="Hirono I."/>
            <person name="Nakayasu C."/>
        </authorList>
    </citation>
    <scope>NUCLEOTIDE SEQUENCE [LARGE SCALE GENOMIC DNA]</scope>
    <source>
        <strain evidence="4 5">JBKA-6</strain>
    </source>
</reference>
<dbReference type="InterPro" id="IPR026289">
    <property type="entry name" value="SBP_TakP-like"/>
</dbReference>
<accession>A0A1J1E9X4</accession>
<dbReference type="EMBL" id="AP014564">
    <property type="protein sequence ID" value="BAV94723.1"/>
    <property type="molecule type" value="Genomic_DNA"/>
</dbReference>
<proteinExistence type="predicted"/>
<evidence type="ECO:0000313" key="5">
    <source>
        <dbReference type="Proteomes" id="UP000243197"/>
    </source>
</evidence>
<keyword evidence="5" id="KW-1185">Reference proteome</keyword>
<gene>
    <name evidence="4" type="ORF">JBKA6_0710</name>
</gene>
<feature type="binding site" evidence="3">
    <location>
        <position position="179"/>
    </location>
    <ligand>
        <name>substrate</name>
    </ligand>
</feature>
<dbReference type="Proteomes" id="UP000243197">
    <property type="component" value="Chromosome"/>
</dbReference>
<dbReference type="GO" id="GO:0031317">
    <property type="term" value="C:tripartite ATP-independent periplasmic transporter complex"/>
    <property type="evidence" value="ECO:0007669"/>
    <property type="project" value="InterPro"/>
</dbReference>
<dbReference type="NCBIfam" id="NF037995">
    <property type="entry name" value="TRAP_S1"/>
    <property type="match status" value="1"/>
</dbReference>
<keyword evidence="1" id="KW-0732">Signal</keyword>
<dbReference type="Pfam" id="PF03480">
    <property type="entry name" value="DctP"/>
    <property type="match status" value="1"/>
</dbReference>
<feature type="binding site" evidence="3">
    <location>
        <position position="180"/>
    </location>
    <ligand>
        <name>Na(+)</name>
        <dbReference type="ChEBI" id="CHEBI:29101"/>
    </ligand>
</feature>
<dbReference type="PANTHER" id="PTHR33376">
    <property type="match status" value="1"/>
</dbReference>
<name>A0A1J1E9X4_9FLAO</name>
<protein>
    <submittedName>
        <fullName evidence="4">TRAP dicarboxylate transporter subunit DctP</fullName>
    </submittedName>
</protein>
<evidence type="ECO:0000313" key="4">
    <source>
        <dbReference type="EMBL" id="BAV94723.1"/>
    </source>
</evidence>
<dbReference type="KEGG" id="ise:JBKA6_0710"/>
<dbReference type="InterPro" id="IPR018389">
    <property type="entry name" value="DctP_fam"/>
</dbReference>
<dbReference type="GO" id="GO:0046872">
    <property type="term" value="F:metal ion binding"/>
    <property type="evidence" value="ECO:0007669"/>
    <property type="project" value="UniProtKB-KW"/>
</dbReference>
<dbReference type="Gene3D" id="3.40.190.10">
    <property type="entry name" value="Periplasmic binding protein-like II"/>
    <property type="match status" value="1"/>
</dbReference>
<organism evidence="4 5">
    <name type="scientific">Ichthyobacterium seriolicida</name>
    <dbReference type="NCBI Taxonomy" id="242600"/>
    <lineage>
        <taxon>Bacteria</taxon>
        <taxon>Pseudomonadati</taxon>
        <taxon>Bacteroidota</taxon>
        <taxon>Flavobacteriia</taxon>
        <taxon>Flavobacteriales</taxon>
        <taxon>Ichthyobacteriaceae</taxon>
        <taxon>Ichthyobacterium</taxon>
    </lineage>
</organism>
<dbReference type="InterPro" id="IPR038404">
    <property type="entry name" value="TRAP_DctP_sf"/>
</dbReference>
<dbReference type="GO" id="GO:0055085">
    <property type="term" value="P:transmembrane transport"/>
    <property type="evidence" value="ECO:0007669"/>
    <property type="project" value="InterPro"/>
</dbReference>
<dbReference type="PANTHER" id="PTHR33376:SF5">
    <property type="entry name" value="EXTRACYTOPLASMIC SOLUTE RECEPTOR PROTEIN"/>
    <property type="match status" value="1"/>
</dbReference>
<feature type="binding site" evidence="3">
    <location>
        <position position="205"/>
    </location>
    <ligand>
        <name>substrate</name>
    </ligand>
</feature>
<dbReference type="Gene3D" id="3.40.190.170">
    <property type="entry name" value="Bacterial extracellular solute-binding protein, family 7"/>
    <property type="match status" value="1"/>
</dbReference>
<evidence type="ECO:0000256" key="1">
    <source>
        <dbReference type="ARBA" id="ARBA00022729"/>
    </source>
</evidence>
<evidence type="ECO:0000256" key="2">
    <source>
        <dbReference type="PIRSR" id="PIRSR039026-1"/>
    </source>
</evidence>
<evidence type="ECO:0000256" key="3">
    <source>
        <dbReference type="PIRSR" id="PIRSR039026-2"/>
    </source>
</evidence>
<dbReference type="PIRSF" id="PIRSF039026">
    <property type="entry name" value="SiaP"/>
    <property type="match status" value="1"/>
</dbReference>